<feature type="region of interest" description="Disordered" evidence="1">
    <location>
        <begin position="137"/>
        <end position="186"/>
    </location>
</feature>
<dbReference type="Pfam" id="PF04194">
    <property type="entry name" value="PDCD2_C"/>
    <property type="match status" value="1"/>
</dbReference>
<dbReference type="Ensembl" id="ENSSAUT00010007249.1">
    <property type="protein sequence ID" value="ENSSAUP00010006747.1"/>
    <property type="gene ID" value="ENSSAUG00010003398.1"/>
</dbReference>
<reference evidence="3" key="2">
    <citation type="submission" date="2025-08" db="UniProtKB">
        <authorList>
            <consortium name="Ensembl"/>
        </authorList>
    </citation>
    <scope>IDENTIFICATION</scope>
</reference>
<reference evidence="3" key="3">
    <citation type="submission" date="2025-09" db="UniProtKB">
        <authorList>
            <consortium name="Ensembl"/>
        </authorList>
    </citation>
    <scope>IDENTIFICATION</scope>
</reference>
<feature type="domain" description="Programmed cell death protein 2 C-terminal" evidence="2">
    <location>
        <begin position="257"/>
        <end position="363"/>
    </location>
</feature>
<keyword evidence="4" id="KW-1185">Reference proteome</keyword>
<evidence type="ECO:0000313" key="4">
    <source>
        <dbReference type="Proteomes" id="UP000472265"/>
    </source>
</evidence>
<gene>
    <name evidence="3" type="primary">pdcd2l</name>
</gene>
<evidence type="ECO:0000313" key="3">
    <source>
        <dbReference type="Ensembl" id="ENSSAUP00010006747.1"/>
    </source>
</evidence>
<protein>
    <recommendedName>
        <fullName evidence="2">Programmed cell death protein 2 C-terminal domain-containing protein</fullName>
    </recommendedName>
</protein>
<dbReference type="CTD" id="84306"/>
<organism evidence="3 4">
    <name type="scientific">Sparus aurata</name>
    <name type="common">Gilthead sea bream</name>
    <dbReference type="NCBI Taxonomy" id="8175"/>
    <lineage>
        <taxon>Eukaryota</taxon>
        <taxon>Metazoa</taxon>
        <taxon>Chordata</taxon>
        <taxon>Craniata</taxon>
        <taxon>Vertebrata</taxon>
        <taxon>Euteleostomi</taxon>
        <taxon>Actinopterygii</taxon>
        <taxon>Neopterygii</taxon>
        <taxon>Teleostei</taxon>
        <taxon>Neoteleostei</taxon>
        <taxon>Acanthomorphata</taxon>
        <taxon>Eupercaria</taxon>
        <taxon>Spariformes</taxon>
        <taxon>Sparidae</taxon>
        <taxon>Sparus</taxon>
    </lineage>
</organism>
<dbReference type="GeneID" id="115586962"/>
<dbReference type="GeneTree" id="ENSGT00940000158339"/>
<dbReference type="RefSeq" id="XP_030282321.1">
    <property type="nucleotide sequence ID" value="XM_030426461.1"/>
</dbReference>
<evidence type="ECO:0000256" key="1">
    <source>
        <dbReference type="SAM" id="MobiDB-lite"/>
    </source>
</evidence>
<dbReference type="InParanoid" id="A0A671U1L0"/>
<reference evidence="3" key="1">
    <citation type="submission" date="2021-04" db="EMBL/GenBank/DDBJ databases">
        <authorList>
            <consortium name="Wellcome Sanger Institute Data Sharing"/>
        </authorList>
    </citation>
    <scope>NUCLEOTIDE SEQUENCE [LARGE SCALE GENOMIC DNA]</scope>
</reference>
<evidence type="ECO:0000259" key="2">
    <source>
        <dbReference type="Pfam" id="PF04194"/>
    </source>
</evidence>
<dbReference type="GO" id="GO:0005737">
    <property type="term" value="C:cytoplasm"/>
    <property type="evidence" value="ECO:0007669"/>
    <property type="project" value="InterPro"/>
</dbReference>
<dbReference type="PANTHER" id="PTHR46421:SF1">
    <property type="entry name" value="PROGRAMMED CELL DEATH PROTEIN 2-LIKE"/>
    <property type="match status" value="1"/>
</dbReference>
<dbReference type="InterPro" id="IPR007320">
    <property type="entry name" value="PDCD2_C"/>
</dbReference>
<dbReference type="Proteomes" id="UP000472265">
    <property type="component" value="Chromosome 8"/>
</dbReference>
<dbReference type="AlphaFoldDB" id="A0A671U1L0"/>
<sequence>MMAAPAQEGTLVGLCDGEIDTKRHQTSYLTNKVGGQPDWLPGIPRLSPRCGRCGAPLLHVVQVYCPLDVSPYHRHLHLFACPGAECSSGAECWRVLRSQCLEAEVAAAAARTPSRPPPAQEAPLAATDWCDTADDWGMEEEDGWGGGGGVKKDSQVQEEAAAPEADAGGSDVSSCLQGLSLGESPEDVPVPVPVLRPFFVSVVEEADLGGEEDDLQHAQKLLKEYERREGVTVGELEDGEGGGGEEKYEKTRARHGDAVFSRFMKRISLCPQQILRYCRGGKPLFISEPPSNMAQVVPACGSCGGSRTFELQLMPALVSLLQRKDGAEAQLEFGTVLVYTCRTSCWTAGSGSGSAVDEFCFIQTDPDQKFFK</sequence>
<accession>A0A671U1L0</accession>
<name>A0A671U1L0_SPAAU</name>
<dbReference type="OMA" id="MPGPWAD"/>
<dbReference type="GO" id="GO:0006915">
    <property type="term" value="P:apoptotic process"/>
    <property type="evidence" value="ECO:0007669"/>
    <property type="project" value="TreeGrafter"/>
</dbReference>
<dbReference type="PANTHER" id="PTHR46421">
    <property type="entry name" value="PROGRAMMED CELL DEATH PROTEIN 2-LIKE"/>
    <property type="match status" value="1"/>
</dbReference>
<proteinExistence type="predicted"/>
<dbReference type="InterPro" id="IPR052815">
    <property type="entry name" value="PDCD2-like_regulator"/>
</dbReference>
<feature type="compositionally biased region" description="Low complexity" evidence="1">
    <location>
        <begin position="158"/>
        <end position="167"/>
    </location>
</feature>